<evidence type="ECO:0000313" key="6">
    <source>
        <dbReference type="Proteomes" id="UP000216533"/>
    </source>
</evidence>
<dbReference type="SMART" id="SM00354">
    <property type="entry name" value="HTH_LACI"/>
    <property type="match status" value="1"/>
</dbReference>
<dbReference type="PANTHER" id="PTHR30146">
    <property type="entry name" value="LACI-RELATED TRANSCRIPTIONAL REPRESSOR"/>
    <property type="match status" value="1"/>
</dbReference>
<evidence type="ECO:0000256" key="2">
    <source>
        <dbReference type="ARBA" id="ARBA00023125"/>
    </source>
</evidence>
<dbReference type="InterPro" id="IPR010982">
    <property type="entry name" value="Lambda_DNA-bd_dom_sf"/>
</dbReference>
<dbReference type="PROSITE" id="PS50932">
    <property type="entry name" value="HTH_LACI_2"/>
    <property type="match status" value="1"/>
</dbReference>
<accession>A0A255E112</accession>
<keyword evidence="2" id="KW-0238">DNA-binding</keyword>
<keyword evidence="3" id="KW-0804">Transcription</keyword>
<protein>
    <submittedName>
        <fullName evidence="5">LacI family transcriptional regulator</fullName>
    </submittedName>
</protein>
<evidence type="ECO:0000256" key="1">
    <source>
        <dbReference type="ARBA" id="ARBA00023015"/>
    </source>
</evidence>
<dbReference type="AlphaFoldDB" id="A0A255E112"/>
<dbReference type="CDD" id="cd06267">
    <property type="entry name" value="PBP1_LacI_sugar_binding-like"/>
    <property type="match status" value="1"/>
</dbReference>
<name>A0A255E112_9ACTN</name>
<dbReference type="Gene3D" id="1.10.260.40">
    <property type="entry name" value="lambda repressor-like DNA-binding domains"/>
    <property type="match status" value="1"/>
</dbReference>
<keyword evidence="1" id="KW-0805">Transcription regulation</keyword>
<dbReference type="RefSeq" id="WP_094451353.1">
    <property type="nucleotide sequence ID" value="NZ_NMVI01000025.1"/>
</dbReference>
<dbReference type="CDD" id="cd01392">
    <property type="entry name" value="HTH_LacI"/>
    <property type="match status" value="1"/>
</dbReference>
<comment type="caution">
    <text evidence="5">The sequence shown here is derived from an EMBL/GenBank/DDBJ whole genome shotgun (WGS) entry which is preliminary data.</text>
</comment>
<dbReference type="Pfam" id="PF13377">
    <property type="entry name" value="Peripla_BP_3"/>
    <property type="match status" value="1"/>
</dbReference>
<proteinExistence type="predicted"/>
<dbReference type="InterPro" id="IPR028082">
    <property type="entry name" value="Peripla_BP_I"/>
</dbReference>
<dbReference type="Pfam" id="PF00356">
    <property type="entry name" value="LacI"/>
    <property type="match status" value="1"/>
</dbReference>
<dbReference type="Gene3D" id="3.40.50.2300">
    <property type="match status" value="2"/>
</dbReference>
<dbReference type="SUPFAM" id="SSF47413">
    <property type="entry name" value="lambda repressor-like DNA-binding domains"/>
    <property type="match status" value="1"/>
</dbReference>
<dbReference type="GO" id="GO:0003700">
    <property type="term" value="F:DNA-binding transcription factor activity"/>
    <property type="evidence" value="ECO:0007669"/>
    <property type="project" value="TreeGrafter"/>
</dbReference>
<dbReference type="EMBL" id="NMVI01000025">
    <property type="protein sequence ID" value="OYN85248.1"/>
    <property type="molecule type" value="Genomic_DNA"/>
</dbReference>
<organism evidence="5 6">
    <name type="scientific">Parenemella sanctibonifatiensis</name>
    <dbReference type="NCBI Taxonomy" id="2016505"/>
    <lineage>
        <taxon>Bacteria</taxon>
        <taxon>Bacillati</taxon>
        <taxon>Actinomycetota</taxon>
        <taxon>Actinomycetes</taxon>
        <taxon>Propionibacteriales</taxon>
        <taxon>Propionibacteriaceae</taxon>
        <taxon>Parenemella</taxon>
    </lineage>
</organism>
<evidence type="ECO:0000313" key="5">
    <source>
        <dbReference type="EMBL" id="OYN85248.1"/>
    </source>
</evidence>
<sequence length="363" mass="37884">MSRGRNGSQGPTLKDVANHAQVSLATASRALSGDHPMTAETRDRVLTAVEELGYRRNRKGRQSEPHVAIVASTLGHLVISAVVAGVEDASAHAGRTCTITVTHADLDREIATLEALSDDPQVGAVIVVGGVYPDGRWRRTVEVVAARLKDRGVLLVFCGRGVADLSAPGLTVLDYDNAGGSAAAVGVLAGRGHRSIGVIRGPRGFSTSDARQRGVAQAFADHGLPDEPSRIVEGPLSTSTGEDAVATLVAAHPDITAIFAESDTVALGAIRGARLLGLDLPEDLSIVGFDDMRYVDALAPALTTVHMPFAELGRRAARLALGEEPGGRIPAEVIFGTHVVMRESVGAPRTRQLRLGSTPLPPS</sequence>
<dbReference type="InterPro" id="IPR046335">
    <property type="entry name" value="LacI/GalR-like_sensor"/>
</dbReference>
<dbReference type="PROSITE" id="PS00356">
    <property type="entry name" value="HTH_LACI_1"/>
    <property type="match status" value="1"/>
</dbReference>
<evidence type="ECO:0000256" key="3">
    <source>
        <dbReference type="ARBA" id="ARBA00023163"/>
    </source>
</evidence>
<evidence type="ECO:0000259" key="4">
    <source>
        <dbReference type="PROSITE" id="PS50932"/>
    </source>
</evidence>
<dbReference type="InterPro" id="IPR000843">
    <property type="entry name" value="HTH_LacI"/>
</dbReference>
<reference evidence="5 6" key="1">
    <citation type="submission" date="2017-07" db="EMBL/GenBank/DDBJ databases">
        <title>Draft whole genome sequences of clinical Proprionibacteriaceae strains.</title>
        <authorList>
            <person name="Bernier A.-M."/>
            <person name="Bernard K."/>
            <person name="Domingo M.-C."/>
        </authorList>
    </citation>
    <scope>NUCLEOTIDE SEQUENCE [LARGE SCALE GENOMIC DNA]</scope>
    <source>
        <strain evidence="5 6">NML 160184</strain>
    </source>
</reference>
<dbReference type="SUPFAM" id="SSF53822">
    <property type="entry name" value="Periplasmic binding protein-like I"/>
    <property type="match status" value="1"/>
</dbReference>
<feature type="domain" description="HTH lacI-type" evidence="4">
    <location>
        <begin position="11"/>
        <end position="65"/>
    </location>
</feature>
<dbReference type="PANTHER" id="PTHR30146:SF153">
    <property type="entry name" value="LACTOSE OPERON REPRESSOR"/>
    <property type="match status" value="1"/>
</dbReference>
<dbReference type="Proteomes" id="UP000216533">
    <property type="component" value="Unassembled WGS sequence"/>
</dbReference>
<gene>
    <name evidence="5" type="ORF">CGZ92_10590</name>
</gene>
<dbReference type="GO" id="GO:0000976">
    <property type="term" value="F:transcription cis-regulatory region binding"/>
    <property type="evidence" value="ECO:0007669"/>
    <property type="project" value="TreeGrafter"/>
</dbReference>